<dbReference type="AlphaFoldDB" id="A0A174EX34"/>
<proteinExistence type="predicted"/>
<gene>
    <name evidence="2" type="ORF">SAMN04487924_14422</name>
</gene>
<organism evidence="2 3">
    <name type="scientific">Bacteroides xylanisolvens</name>
    <dbReference type="NCBI Taxonomy" id="371601"/>
    <lineage>
        <taxon>Bacteria</taxon>
        <taxon>Pseudomonadati</taxon>
        <taxon>Bacteroidota</taxon>
        <taxon>Bacteroidia</taxon>
        <taxon>Bacteroidales</taxon>
        <taxon>Bacteroidaceae</taxon>
        <taxon>Bacteroides</taxon>
    </lineage>
</organism>
<name>A0A174EX34_9BACE</name>
<evidence type="ECO:0000259" key="1">
    <source>
        <dbReference type="Pfam" id="PF06889"/>
    </source>
</evidence>
<dbReference type="EMBL" id="FNRP01000044">
    <property type="protein sequence ID" value="SEB16739.1"/>
    <property type="molecule type" value="Genomic_DNA"/>
</dbReference>
<protein>
    <recommendedName>
        <fullName evidence="1">DUF1266 domain-containing protein</fullName>
    </recommendedName>
</protein>
<sequence length="242" mass="28062">MATVLTLFMNFMEVLRMDAYTRTLRFNHNPLNLILGTEKKKGLRIGYMEAGLQGFYLNSMETGVHPQKLSRLLAEEFHCTDTESVTGLFQFLINEGDRVSYQIMLPCLLSTENINEFESIIQKRFFGVERFIRQGKNLYKFVKYTEERRDPIIWINDLEKGIIGWDMGLLVSLARASQTCGHISKEQAWKYIEQAAQLCSLDLHTAEEIDKSFLLGKAMKSGKIEDWDRLLSCYSLLGRHRK</sequence>
<accession>A0A174EX34</accession>
<evidence type="ECO:0000313" key="2">
    <source>
        <dbReference type="EMBL" id="SEB16739.1"/>
    </source>
</evidence>
<dbReference type="Proteomes" id="UP000183040">
    <property type="component" value="Unassembled WGS sequence"/>
</dbReference>
<feature type="domain" description="DUF1266" evidence="1">
    <location>
        <begin position="73"/>
        <end position="229"/>
    </location>
</feature>
<dbReference type="Pfam" id="PF06889">
    <property type="entry name" value="DUF1266"/>
    <property type="match status" value="1"/>
</dbReference>
<dbReference type="InterPro" id="IPR009677">
    <property type="entry name" value="DUF1266"/>
</dbReference>
<evidence type="ECO:0000313" key="3">
    <source>
        <dbReference type="Proteomes" id="UP000183040"/>
    </source>
</evidence>
<reference evidence="2 3" key="1">
    <citation type="submission" date="2016-10" db="EMBL/GenBank/DDBJ databases">
        <authorList>
            <person name="de Groot N.N."/>
        </authorList>
    </citation>
    <scope>NUCLEOTIDE SEQUENCE [LARGE SCALE GENOMIC DNA]</scope>
    <source>
        <strain evidence="2 3">NLAE-zl-G339</strain>
    </source>
</reference>